<gene>
    <name evidence="1" type="ORF">BV22DRAFT_1133493</name>
</gene>
<evidence type="ECO:0000313" key="1">
    <source>
        <dbReference type="EMBL" id="KAH7919921.1"/>
    </source>
</evidence>
<evidence type="ECO:0000313" key="2">
    <source>
        <dbReference type="Proteomes" id="UP000790709"/>
    </source>
</evidence>
<accession>A0ACB8B3X8</accession>
<dbReference type="EMBL" id="MU266619">
    <property type="protein sequence ID" value="KAH7919921.1"/>
    <property type="molecule type" value="Genomic_DNA"/>
</dbReference>
<sequence>MSSVVIPYSPDWWPTLEGQSIEDYFIVVTPVVIFYDYVITFSREVDLIWATPRSLMSALYIIGRFTTIGTVITFFCEAMSIFPSCCHPQDSSQGAFRIYLGPLRRLYYPEIELEIFMLTMSWFFDEPFDICTDRYLGLSVLTAQTWIVFTSQLAYRVIMILRIYAMYGRSKKILTVLVVALLAQVISYVTIEALYFGPVGQLTTMEFIIGNTFNCGYSYNSNLPEFAILPQFLFALLLFILAGACFVRHLLEARRSSNTWKVNEFLSILVKDNTIYFFLLLLTSAFKLANDLATNSAVVGSFIYSSLTGVFIDVQEYLLVPHLVLSFKERHARLVEDSDDATQMDTIAFELGVVKTTDGTDGATTITEDV</sequence>
<comment type="caution">
    <text evidence="1">The sequence shown here is derived from an EMBL/GenBank/DDBJ whole genome shotgun (WGS) entry which is preliminary data.</text>
</comment>
<dbReference type="Proteomes" id="UP000790709">
    <property type="component" value="Unassembled WGS sequence"/>
</dbReference>
<organism evidence="1 2">
    <name type="scientific">Leucogyrophana mollusca</name>
    <dbReference type="NCBI Taxonomy" id="85980"/>
    <lineage>
        <taxon>Eukaryota</taxon>
        <taxon>Fungi</taxon>
        <taxon>Dikarya</taxon>
        <taxon>Basidiomycota</taxon>
        <taxon>Agaricomycotina</taxon>
        <taxon>Agaricomycetes</taxon>
        <taxon>Agaricomycetidae</taxon>
        <taxon>Boletales</taxon>
        <taxon>Boletales incertae sedis</taxon>
        <taxon>Leucogyrophana</taxon>
    </lineage>
</organism>
<proteinExistence type="predicted"/>
<protein>
    <submittedName>
        <fullName evidence="1">Uncharacterized protein</fullName>
    </submittedName>
</protein>
<name>A0ACB8B3X8_9AGAM</name>
<keyword evidence="2" id="KW-1185">Reference proteome</keyword>
<reference evidence="1" key="1">
    <citation type="journal article" date="2021" name="New Phytol.">
        <title>Evolutionary innovations through gain and loss of genes in the ectomycorrhizal Boletales.</title>
        <authorList>
            <person name="Wu G."/>
            <person name="Miyauchi S."/>
            <person name="Morin E."/>
            <person name="Kuo A."/>
            <person name="Drula E."/>
            <person name="Varga T."/>
            <person name="Kohler A."/>
            <person name="Feng B."/>
            <person name="Cao Y."/>
            <person name="Lipzen A."/>
            <person name="Daum C."/>
            <person name="Hundley H."/>
            <person name="Pangilinan J."/>
            <person name="Johnson J."/>
            <person name="Barry K."/>
            <person name="LaButti K."/>
            <person name="Ng V."/>
            <person name="Ahrendt S."/>
            <person name="Min B."/>
            <person name="Choi I.G."/>
            <person name="Park H."/>
            <person name="Plett J.M."/>
            <person name="Magnuson J."/>
            <person name="Spatafora J.W."/>
            <person name="Nagy L.G."/>
            <person name="Henrissat B."/>
            <person name="Grigoriev I.V."/>
            <person name="Yang Z.L."/>
            <person name="Xu J."/>
            <person name="Martin F.M."/>
        </authorList>
    </citation>
    <scope>NUCLEOTIDE SEQUENCE</scope>
    <source>
        <strain evidence="1">KUC20120723A-06</strain>
    </source>
</reference>